<evidence type="ECO:0000256" key="6">
    <source>
        <dbReference type="ARBA" id="ARBA00034754"/>
    </source>
</evidence>
<dbReference type="EMBL" id="BBNR01000025">
    <property type="protein sequence ID" value="GAL68775.1"/>
    <property type="molecule type" value="Genomic_DNA"/>
</dbReference>
<keyword evidence="4" id="KW-0235">DNA replication</keyword>
<dbReference type="STRING" id="504487.JCM19538_531"/>
<evidence type="ECO:0000256" key="4">
    <source>
        <dbReference type="ARBA" id="ARBA00022705"/>
    </source>
</evidence>
<evidence type="ECO:0000313" key="9">
    <source>
        <dbReference type="EMBL" id="GAL68775.1"/>
    </source>
</evidence>
<dbReference type="InterPro" id="IPR048466">
    <property type="entry name" value="DNA_pol3_delta-like_C"/>
</dbReference>
<feature type="domain" description="DNA polymerase III delta subunit-like C-terminal" evidence="8">
    <location>
        <begin position="61"/>
        <end position="163"/>
    </location>
</feature>
<dbReference type="EC" id="2.7.7.7" evidence="1"/>
<sequence length="184" mass="20603">MLSPKGYTITPKAAQMLVEFLGTDLSKINNELEKLQIILPSESQITPEIIEENIGISKDYNNFELRKAIGEKNAVKAYKIVNYFAENPKDNPMVVTVSLLFNFFSQLLHFHGLKDKSPRSVASALRINPYFVNEYVAAARNYPMRKVSAIVSTLRSFDVKSKGVGANAVPQGDLLKELLVRILN</sequence>
<dbReference type="GO" id="GO:0006261">
    <property type="term" value="P:DNA-templated DNA replication"/>
    <property type="evidence" value="ECO:0007669"/>
    <property type="project" value="TreeGrafter"/>
</dbReference>
<keyword evidence="5" id="KW-0239">DNA-directed DNA polymerase</keyword>
<comment type="similarity">
    <text evidence="6">Belongs to the DNA polymerase HolA subunit family.</text>
</comment>
<evidence type="ECO:0000256" key="2">
    <source>
        <dbReference type="ARBA" id="ARBA00022679"/>
    </source>
</evidence>
<dbReference type="Gene3D" id="1.20.272.10">
    <property type="match status" value="1"/>
</dbReference>
<dbReference type="NCBIfam" id="TIGR01128">
    <property type="entry name" value="holA"/>
    <property type="match status" value="1"/>
</dbReference>
<dbReference type="PANTHER" id="PTHR34388:SF1">
    <property type="entry name" value="DNA POLYMERASE III SUBUNIT DELTA"/>
    <property type="match status" value="1"/>
</dbReference>
<keyword evidence="3 9" id="KW-0548">Nucleotidyltransferase</keyword>
<evidence type="ECO:0000259" key="8">
    <source>
        <dbReference type="Pfam" id="PF21694"/>
    </source>
</evidence>
<comment type="catalytic activity">
    <reaction evidence="7">
        <text>DNA(n) + a 2'-deoxyribonucleoside 5'-triphosphate = DNA(n+1) + diphosphate</text>
        <dbReference type="Rhea" id="RHEA:22508"/>
        <dbReference type="Rhea" id="RHEA-COMP:17339"/>
        <dbReference type="Rhea" id="RHEA-COMP:17340"/>
        <dbReference type="ChEBI" id="CHEBI:33019"/>
        <dbReference type="ChEBI" id="CHEBI:61560"/>
        <dbReference type="ChEBI" id="CHEBI:173112"/>
        <dbReference type="EC" id="2.7.7.7"/>
    </reaction>
</comment>
<dbReference type="PANTHER" id="PTHR34388">
    <property type="entry name" value="DNA POLYMERASE III SUBUNIT DELTA"/>
    <property type="match status" value="1"/>
</dbReference>
<dbReference type="Gene3D" id="1.10.8.60">
    <property type="match status" value="1"/>
</dbReference>
<comment type="caution">
    <text evidence="9">The sequence shown here is derived from an EMBL/GenBank/DDBJ whole genome shotgun (WGS) entry which is preliminary data.</text>
</comment>
<evidence type="ECO:0000256" key="7">
    <source>
        <dbReference type="ARBA" id="ARBA00049244"/>
    </source>
</evidence>
<organism evidence="9 10">
    <name type="scientific">Jejuia pallidilutea</name>
    <dbReference type="NCBI Taxonomy" id="504487"/>
    <lineage>
        <taxon>Bacteria</taxon>
        <taxon>Pseudomonadati</taxon>
        <taxon>Bacteroidota</taxon>
        <taxon>Flavobacteriia</taxon>
        <taxon>Flavobacteriales</taxon>
        <taxon>Flavobacteriaceae</taxon>
        <taxon>Jejuia</taxon>
    </lineage>
</organism>
<dbReference type="eggNOG" id="COG1466">
    <property type="taxonomic scope" value="Bacteria"/>
</dbReference>
<reference evidence="9 10" key="1">
    <citation type="journal article" date="2014" name="Genome Announc.">
        <title>Draft Genome Sequence of Marine Flavobacterium Jejuia pallidilutea Strain 11shimoA1 and Pigmentation Mutants.</title>
        <authorList>
            <person name="Takatani N."/>
            <person name="Nakanishi M."/>
            <person name="Meirelles P."/>
            <person name="Mino S."/>
            <person name="Suda W."/>
            <person name="Oshima K."/>
            <person name="Hattori M."/>
            <person name="Ohkuma M."/>
            <person name="Hosokawa M."/>
            <person name="Miyashita K."/>
            <person name="Thompson F.L."/>
            <person name="Niwa A."/>
            <person name="Sawabe T."/>
            <person name="Sawabe T."/>
        </authorList>
    </citation>
    <scope>NUCLEOTIDE SEQUENCE [LARGE SCALE GENOMIC DNA]</scope>
    <source>
        <strain evidence="9 10">JCM 19301</strain>
    </source>
</reference>
<proteinExistence type="inferred from homology"/>
<protein>
    <recommendedName>
        <fullName evidence="1">DNA-directed DNA polymerase</fullName>
        <ecNumber evidence="1">2.7.7.7</ecNumber>
    </recommendedName>
</protein>
<evidence type="ECO:0000256" key="3">
    <source>
        <dbReference type="ARBA" id="ARBA00022695"/>
    </source>
</evidence>
<dbReference type="Pfam" id="PF21694">
    <property type="entry name" value="DNA_pol3_delta_C"/>
    <property type="match status" value="1"/>
</dbReference>
<dbReference type="Proteomes" id="UP000029641">
    <property type="component" value="Unassembled WGS sequence"/>
</dbReference>
<keyword evidence="2 9" id="KW-0808">Transferase</keyword>
<dbReference type="InterPro" id="IPR005790">
    <property type="entry name" value="DNA_polIII_delta"/>
</dbReference>
<dbReference type="GO" id="GO:0003887">
    <property type="term" value="F:DNA-directed DNA polymerase activity"/>
    <property type="evidence" value="ECO:0007669"/>
    <property type="project" value="UniProtKB-KW"/>
</dbReference>
<evidence type="ECO:0000256" key="1">
    <source>
        <dbReference type="ARBA" id="ARBA00012417"/>
    </source>
</evidence>
<evidence type="ECO:0000313" key="10">
    <source>
        <dbReference type="Proteomes" id="UP000029641"/>
    </source>
</evidence>
<dbReference type="AlphaFoldDB" id="A0A090VVK2"/>
<dbReference type="GO" id="GO:0009360">
    <property type="term" value="C:DNA polymerase III complex"/>
    <property type="evidence" value="ECO:0007669"/>
    <property type="project" value="TreeGrafter"/>
</dbReference>
<gene>
    <name evidence="9" type="ORF">JCM19301_1514</name>
</gene>
<name>A0A090VVK2_9FLAO</name>
<evidence type="ECO:0000256" key="5">
    <source>
        <dbReference type="ARBA" id="ARBA00022932"/>
    </source>
</evidence>
<accession>A0A090VVK2</accession>
<dbReference type="InterPro" id="IPR008921">
    <property type="entry name" value="DNA_pol3_clamp-load_cplx_C"/>
</dbReference>
<dbReference type="SUPFAM" id="SSF48019">
    <property type="entry name" value="post-AAA+ oligomerization domain-like"/>
    <property type="match status" value="1"/>
</dbReference>
<dbReference type="GO" id="GO:0003677">
    <property type="term" value="F:DNA binding"/>
    <property type="evidence" value="ECO:0007669"/>
    <property type="project" value="InterPro"/>
</dbReference>